<dbReference type="InterPro" id="IPR025857">
    <property type="entry name" value="MacB_PCD"/>
</dbReference>
<dbReference type="InterPro" id="IPR003838">
    <property type="entry name" value="ABC3_permease_C"/>
</dbReference>
<keyword evidence="10" id="KW-0067">ATP-binding</keyword>
<dbReference type="PANTHER" id="PTHR30572">
    <property type="entry name" value="MEMBRANE COMPONENT OF TRANSPORTER-RELATED"/>
    <property type="match status" value="1"/>
</dbReference>
<evidence type="ECO:0000256" key="3">
    <source>
        <dbReference type="ARBA" id="ARBA00022692"/>
    </source>
</evidence>
<feature type="domain" description="ABC3 transporter permease C-terminal" evidence="8">
    <location>
        <begin position="287"/>
        <end position="399"/>
    </location>
</feature>
<keyword evidence="11" id="KW-1185">Reference proteome</keyword>
<evidence type="ECO:0000259" key="8">
    <source>
        <dbReference type="Pfam" id="PF02687"/>
    </source>
</evidence>
<keyword evidence="5 7" id="KW-0472">Membrane</keyword>
<dbReference type="Pfam" id="PF02687">
    <property type="entry name" value="FtsX"/>
    <property type="match status" value="1"/>
</dbReference>
<evidence type="ECO:0000256" key="4">
    <source>
        <dbReference type="ARBA" id="ARBA00022989"/>
    </source>
</evidence>
<dbReference type="InterPro" id="IPR050250">
    <property type="entry name" value="Macrolide_Exporter_MacB"/>
</dbReference>
<accession>A0AAE4MM65</accession>
<gene>
    <name evidence="10" type="primary">macB_1</name>
    <name evidence="10" type="ORF">MsAg5_15120</name>
</gene>
<proteinExistence type="inferred from homology"/>
<evidence type="ECO:0000256" key="5">
    <source>
        <dbReference type="ARBA" id="ARBA00023136"/>
    </source>
</evidence>
<feature type="transmembrane region" description="Helical" evidence="7">
    <location>
        <begin position="328"/>
        <end position="355"/>
    </location>
</feature>
<keyword evidence="3 7" id="KW-0812">Transmembrane</keyword>
<comment type="caution">
    <text evidence="10">The sequence shown here is derived from an EMBL/GenBank/DDBJ whole genome shotgun (WGS) entry which is preliminary data.</text>
</comment>
<sequence>MISLAHCVNMAIQSLRSSKMRSGLTALGIIIGIAAVIATFTLGSSFSAYFTDELDTTGSNYIIIAATKENIFYDQQLAIVENTPGVTGASGELSGTGVIAFAGEQKNKTVLGWDENIEEIVSLPIYEGNFISNNDMYSAAIGKKIAQEDFRNEIGLRSTIDVTLYNSETKEYVTETFKVKGILGSDETNLMTGNQEDEWIVIPIETMRKMTGKDDYQTLYAMTDSRETLNETDDEITLRLARNLGVSDRDIYDNNTDKIPFLTTNQAEIVDEVSSLTDTLQWFLLGIGGISLLVGAVGIMNIMLVTVTERTKEIGTLKALGYSSRDVLMMFVIESIIISAIGGFIGTIIGLLVAYVGVSYLDLTMAVPYSSVLFGVGLSIIIGVLAGAQPSYKAAKMNPVDALRSD</sequence>
<evidence type="ECO:0000256" key="1">
    <source>
        <dbReference type="ARBA" id="ARBA00004651"/>
    </source>
</evidence>
<organism evidence="10 11">
    <name type="scientific">Methanolapillus africanus</name>
    <dbReference type="NCBI Taxonomy" id="3028297"/>
    <lineage>
        <taxon>Archaea</taxon>
        <taxon>Methanobacteriati</taxon>
        <taxon>Methanobacteriota</taxon>
        <taxon>Stenosarchaea group</taxon>
        <taxon>Methanomicrobia</taxon>
        <taxon>Methanosarcinales</taxon>
        <taxon>Methanosarcinaceae</taxon>
        <taxon>Methanolapillus</taxon>
    </lineage>
</organism>
<comment type="subcellular location">
    <subcellularLocation>
        <location evidence="1">Cell membrane</location>
        <topology evidence="1">Multi-pass membrane protein</topology>
    </subcellularLocation>
</comment>
<dbReference type="EMBL" id="JAWDKD010000021">
    <property type="protein sequence ID" value="MDV0447603.1"/>
    <property type="molecule type" value="Genomic_DNA"/>
</dbReference>
<evidence type="ECO:0000256" key="2">
    <source>
        <dbReference type="ARBA" id="ARBA00022475"/>
    </source>
</evidence>
<comment type="similarity">
    <text evidence="6">Belongs to the ABC-4 integral membrane protein family.</text>
</comment>
<name>A0AAE4MM65_9EURY</name>
<dbReference type="EC" id="3.6.3.-" evidence="10"/>
<keyword evidence="2" id="KW-1003">Cell membrane</keyword>
<evidence type="ECO:0000256" key="7">
    <source>
        <dbReference type="SAM" id="Phobius"/>
    </source>
</evidence>
<dbReference type="GO" id="GO:0016787">
    <property type="term" value="F:hydrolase activity"/>
    <property type="evidence" value="ECO:0007669"/>
    <property type="project" value="UniProtKB-KW"/>
</dbReference>
<dbReference type="Proteomes" id="UP001271789">
    <property type="component" value="Unassembled WGS sequence"/>
</dbReference>
<keyword evidence="4 7" id="KW-1133">Transmembrane helix</keyword>
<dbReference type="PANTHER" id="PTHR30572:SF4">
    <property type="entry name" value="ABC TRANSPORTER PERMEASE YTRF"/>
    <property type="match status" value="1"/>
</dbReference>
<feature type="domain" description="MacB-like periplasmic core" evidence="9">
    <location>
        <begin position="22"/>
        <end position="237"/>
    </location>
</feature>
<evidence type="ECO:0000259" key="9">
    <source>
        <dbReference type="Pfam" id="PF12704"/>
    </source>
</evidence>
<dbReference type="GO" id="GO:0005524">
    <property type="term" value="F:ATP binding"/>
    <property type="evidence" value="ECO:0007669"/>
    <property type="project" value="UniProtKB-KW"/>
</dbReference>
<feature type="transmembrane region" description="Helical" evidence="7">
    <location>
        <begin position="282"/>
        <end position="307"/>
    </location>
</feature>
<dbReference type="GO" id="GO:0005886">
    <property type="term" value="C:plasma membrane"/>
    <property type="evidence" value="ECO:0007669"/>
    <property type="project" value="UniProtKB-SubCell"/>
</dbReference>
<keyword evidence="10" id="KW-0378">Hydrolase</keyword>
<evidence type="ECO:0000313" key="10">
    <source>
        <dbReference type="EMBL" id="MDV0447603.1"/>
    </source>
</evidence>
<feature type="transmembrane region" description="Helical" evidence="7">
    <location>
        <begin position="367"/>
        <end position="388"/>
    </location>
</feature>
<feature type="transmembrane region" description="Helical" evidence="7">
    <location>
        <begin position="24"/>
        <end position="50"/>
    </location>
</feature>
<dbReference type="Pfam" id="PF12704">
    <property type="entry name" value="MacB_PCD"/>
    <property type="match status" value="1"/>
</dbReference>
<evidence type="ECO:0000313" key="11">
    <source>
        <dbReference type="Proteomes" id="UP001271789"/>
    </source>
</evidence>
<protein>
    <submittedName>
        <fullName evidence="10">Macrolide export ATP-binding/permease protein MacB</fullName>
        <ecNumber evidence="10">3.6.3.-</ecNumber>
    </submittedName>
</protein>
<dbReference type="AlphaFoldDB" id="A0AAE4MM65"/>
<dbReference type="GO" id="GO:0022857">
    <property type="term" value="F:transmembrane transporter activity"/>
    <property type="evidence" value="ECO:0007669"/>
    <property type="project" value="TreeGrafter"/>
</dbReference>
<evidence type="ECO:0000256" key="6">
    <source>
        <dbReference type="ARBA" id="ARBA00038076"/>
    </source>
</evidence>
<keyword evidence="10" id="KW-0547">Nucleotide-binding</keyword>
<reference evidence="10" key="1">
    <citation type="submission" date="2023-06" db="EMBL/GenBank/DDBJ databases">
        <title>Genome sequence of Methanosarcinaceae archaeon Ag5.</title>
        <authorList>
            <person name="Protasov E."/>
            <person name="Platt K."/>
            <person name="Poehlein A."/>
            <person name="Daniel R."/>
            <person name="Brune A."/>
        </authorList>
    </citation>
    <scope>NUCLEOTIDE SEQUENCE</scope>
    <source>
        <strain evidence="10">Ag5</strain>
    </source>
</reference>